<dbReference type="AlphaFoldDB" id="A0AA87W568"/>
<accession>A0AA87W568</accession>
<name>A0AA87W568_9BRAD</name>
<dbReference type="Proteomes" id="UP000625079">
    <property type="component" value="Unassembled WGS sequence"/>
</dbReference>
<reference evidence="2" key="1">
    <citation type="journal article" date="2014" name="Int. J. Syst. Evol. Microbiol.">
        <title>Complete genome sequence of Corynebacterium casei LMG S-19264T (=DSM 44701T), isolated from a smear-ripened cheese.</title>
        <authorList>
            <consortium name="US DOE Joint Genome Institute (JGI-PGF)"/>
            <person name="Walter F."/>
            <person name="Albersmeier A."/>
            <person name="Kalinowski J."/>
            <person name="Ruckert C."/>
        </authorList>
    </citation>
    <scope>NUCLEOTIDE SEQUENCE</scope>
    <source>
        <strain evidence="2">CGMCC 1.15034</strain>
    </source>
</reference>
<dbReference type="Pfam" id="PF06850">
    <property type="entry name" value="PHB_depo_C"/>
    <property type="match status" value="1"/>
</dbReference>
<evidence type="ECO:0000259" key="1">
    <source>
        <dbReference type="Pfam" id="PF06850"/>
    </source>
</evidence>
<dbReference type="InterPro" id="IPR009656">
    <property type="entry name" value="PHB_depo_C"/>
</dbReference>
<dbReference type="PANTHER" id="PTHR36837:SF2">
    <property type="entry name" value="POLY(3-HYDROXYALKANOATE) POLYMERASE SUBUNIT PHAC"/>
    <property type="match status" value="1"/>
</dbReference>
<gene>
    <name evidence="2" type="ORF">GCM10010987_28150</name>
</gene>
<reference evidence="2" key="2">
    <citation type="submission" date="2022-12" db="EMBL/GenBank/DDBJ databases">
        <authorList>
            <person name="Sun Q."/>
            <person name="Zhou Y."/>
        </authorList>
    </citation>
    <scope>NUCLEOTIDE SEQUENCE</scope>
    <source>
        <strain evidence="2">CGMCC 1.15034</strain>
    </source>
</reference>
<sequence>MMAEKTGKPPGEKGHAPEAPLLWPFAAARLAMDACFWWLERGSKEQGEGELPWTTPASVALELATMRLRDCSRARTGQPALVCAPYALHRAQIADFAPGHSVVQSLQRGGIDRIYLTDWRSASPEMRHLSIDSYLGDLNVAVDEIGAPVDLVGLCQGGWLSLLYAARFPAKVRRLVLVGAPVDLSVESRLSQLARSAPEMVYDQLVARGGGNVSGDEMLHVWSKAPDRDDIAVALQRDLSDEEGAALLARFDRWNAETLNLPGTYYLQIVNWIFRENRIASGNFTALGRVIDLKDVKAPVFLLAGLDDDVVPATQALATASLLGTPSALVAAASEPSNHLGLFMGARTHAHAWPRIAEWLRDDQPSVLARSA</sequence>
<proteinExistence type="predicted"/>
<feature type="domain" description="PHB de-polymerase C-terminal" evidence="1">
    <location>
        <begin position="247"/>
        <end position="362"/>
    </location>
</feature>
<dbReference type="EMBL" id="BMHC01000004">
    <property type="protein sequence ID" value="GGI24191.1"/>
    <property type="molecule type" value="Genomic_DNA"/>
</dbReference>
<organism evidence="2 3">
    <name type="scientific">Bradyrhizobium guangdongense</name>
    <dbReference type="NCBI Taxonomy" id="1325090"/>
    <lineage>
        <taxon>Bacteria</taxon>
        <taxon>Pseudomonadati</taxon>
        <taxon>Pseudomonadota</taxon>
        <taxon>Alphaproteobacteria</taxon>
        <taxon>Hyphomicrobiales</taxon>
        <taxon>Nitrobacteraceae</taxon>
        <taxon>Bradyrhizobium</taxon>
    </lineage>
</organism>
<dbReference type="PANTHER" id="PTHR36837">
    <property type="entry name" value="POLY(3-HYDROXYALKANOATE) POLYMERASE SUBUNIT PHAC"/>
    <property type="match status" value="1"/>
</dbReference>
<dbReference type="InterPro" id="IPR051321">
    <property type="entry name" value="PHA/PHB_synthase"/>
</dbReference>
<evidence type="ECO:0000313" key="2">
    <source>
        <dbReference type="EMBL" id="GGI24191.1"/>
    </source>
</evidence>
<dbReference type="InterPro" id="IPR029058">
    <property type="entry name" value="AB_hydrolase_fold"/>
</dbReference>
<comment type="caution">
    <text evidence="2">The sequence shown here is derived from an EMBL/GenBank/DDBJ whole genome shotgun (WGS) entry which is preliminary data.</text>
</comment>
<evidence type="ECO:0000313" key="3">
    <source>
        <dbReference type="Proteomes" id="UP000625079"/>
    </source>
</evidence>
<dbReference type="SUPFAM" id="SSF53474">
    <property type="entry name" value="alpha/beta-Hydrolases"/>
    <property type="match status" value="1"/>
</dbReference>
<protein>
    <recommendedName>
        <fullName evidence="1">PHB de-polymerase C-terminal domain-containing protein</fullName>
    </recommendedName>
</protein>
<dbReference type="Gene3D" id="3.40.50.1820">
    <property type="entry name" value="alpha/beta hydrolase"/>
    <property type="match status" value="1"/>
</dbReference>